<keyword evidence="3" id="KW-1185">Reference proteome</keyword>
<accession>A0A5J5GLP3</accession>
<evidence type="ECO:0000313" key="2">
    <source>
        <dbReference type="EMBL" id="KAA9009201.1"/>
    </source>
</evidence>
<protein>
    <recommendedName>
        <fullName evidence="4">DUF2946 domain-containing protein</fullName>
    </recommendedName>
</protein>
<dbReference type="RefSeq" id="WP_150444734.1">
    <property type="nucleotide sequence ID" value="NZ_VYQE01000002.1"/>
</dbReference>
<reference evidence="2 3" key="1">
    <citation type="submission" date="2019-09" db="EMBL/GenBank/DDBJ databases">
        <authorList>
            <person name="Park J.-S."/>
            <person name="Choi H.-J."/>
        </authorList>
    </citation>
    <scope>NUCLEOTIDE SEQUENCE [LARGE SCALE GENOMIC DNA]</scope>
    <source>
        <strain evidence="2 3">176SS1-4</strain>
    </source>
</reference>
<name>A0A5J5GLP3_9RHOB</name>
<dbReference type="Proteomes" id="UP000326554">
    <property type="component" value="Unassembled WGS sequence"/>
</dbReference>
<dbReference type="AlphaFoldDB" id="A0A5J5GLP3"/>
<sequence>MTRAPLLLTVLALALALMTLAPGPRAWERGGPEVTAVQQDHRPGPAERCPRAALASLCGTVLAAAPAVAVPPKFLVPAGLLPARQKLPSGWQPPVPIGPPRPV</sequence>
<organism evidence="2 3">
    <name type="scientific">Histidinibacterium aquaticum</name>
    <dbReference type="NCBI Taxonomy" id="2613962"/>
    <lineage>
        <taxon>Bacteria</taxon>
        <taxon>Pseudomonadati</taxon>
        <taxon>Pseudomonadota</taxon>
        <taxon>Alphaproteobacteria</taxon>
        <taxon>Rhodobacterales</taxon>
        <taxon>Paracoccaceae</taxon>
        <taxon>Histidinibacterium</taxon>
    </lineage>
</organism>
<dbReference type="EMBL" id="VYQE01000002">
    <property type="protein sequence ID" value="KAA9009201.1"/>
    <property type="molecule type" value="Genomic_DNA"/>
</dbReference>
<gene>
    <name evidence="2" type="ORF">F3S47_08075</name>
</gene>
<evidence type="ECO:0000256" key="1">
    <source>
        <dbReference type="SAM" id="MobiDB-lite"/>
    </source>
</evidence>
<comment type="caution">
    <text evidence="2">The sequence shown here is derived from an EMBL/GenBank/DDBJ whole genome shotgun (WGS) entry which is preliminary data.</text>
</comment>
<evidence type="ECO:0008006" key="4">
    <source>
        <dbReference type="Google" id="ProtNLM"/>
    </source>
</evidence>
<proteinExistence type="predicted"/>
<evidence type="ECO:0000313" key="3">
    <source>
        <dbReference type="Proteomes" id="UP000326554"/>
    </source>
</evidence>
<feature type="region of interest" description="Disordered" evidence="1">
    <location>
        <begin position="26"/>
        <end position="47"/>
    </location>
</feature>